<evidence type="ECO:0000313" key="1">
    <source>
        <dbReference type="EMBL" id="QSQ22509.1"/>
    </source>
</evidence>
<evidence type="ECO:0000313" key="2">
    <source>
        <dbReference type="Proteomes" id="UP000662747"/>
    </source>
</evidence>
<dbReference type="Proteomes" id="UP000662747">
    <property type="component" value="Chromosome"/>
</dbReference>
<reference evidence="1 2" key="1">
    <citation type="submission" date="2021-02" db="EMBL/GenBank/DDBJ databases">
        <title>De Novo genome assembly of isolated myxobacteria.</title>
        <authorList>
            <person name="Stevens D.C."/>
        </authorList>
    </citation>
    <scope>NUCLEOTIDE SEQUENCE [LARGE SCALE GENOMIC DNA]</scope>
    <source>
        <strain evidence="2">SCPEA02</strain>
    </source>
</reference>
<dbReference type="EMBL" id="CP071090">
    <property type="protein sequence ID" value="QSQ22509.1"/>
    <property type="molecule type" value="Genomic_DNA"/>
</dbReference>
<name>A0ABX7NVX6_9BACT</name>
<sequence length="93" mass="9704">MKNLRWLLCTVALAVVGCGAPMEVIDEETTTTESTGAPEGQVSQAATTCTETYGECRVGRCELGANDTFQVVTTTCCTAAGACTTTRLRLCGC</sequence>
<proteinExistence type="predicted"/>
<keyword evidence="2" id="KW-1185">Reference proteome</keyword>
<evidence type="ECO:0008006" key="3">
    <source>
        <dbReference type="Google" id="ProtNLM"/>
    </source>
</evidence>
<dbReference type="RefSeq" id="WP_206724085.1">
    <property type="nucleotide sequence ID" value="NZ_CP071090.1"/>
</dbReference>
<accession>A0ABX7NVX6</accession>
<gene>
    <name evidence="1" type="ORF">JY651_46615</name>
</gene>
<organism evidence="1 2">
    <name type="scientific">Pyxidicoccus parkwayensis</name>
    <dbReference type="NCBI Taxonomy" id="2813578"/>
    <lineage>
        <taxon>Bacteria</taxon>
        <taxon>Pseudomonadati</taxon>
        <taxon>Myxococcota</taxon>
        <taxon>Myxococcia</taxon>
        <taxon>Myxococcales</taxon>
        <taxon>Cystobacterineae</taxon>
        <taxon>Myxococcaceae</taxon>
        <taxon>Pyxidicoccus</taxon>
    </lineage>
</organism>
<protein>
    <recommendedName>
        <fullName evidence="3">Lipoprotein</fullName>
    </recommendedName>
</protein>
<dbReference type="PROSITE" id="PS51257">
    <property type="entry name" value="PROKAR_LIPOPROTEIN"/>
    <property type="match status" value="1"/>
</dbReference>